<dbReference type="SMART" id="SM00198">
    <property type="entry name" value="SCP"/>
    <property type="match status" value="1"/>
</dbReference>
<feature type="domain" description="SCP" evidence="2">
    <location>
        <begin position="32"/>
        <end position="171"/>
    </location>
</feature>
<dbReference type="Proteomes" id="UP001212997">
    <property type="component" value="Unassembled WGS sequence"/>
</dbReference>
<keyword evidence="1" id="KW-0732">Signal</keyword>
<comment type="caution">
    <text evidence="3">The sequence shown here is derived from an EMBL/GenBank/DDBJ whole genome shotgun (WGS) entry which is preliminary data.</text>
</comment>
<evidence type="ECO:0000259" key="2">
    <source>
        <dbReference type="SMART" id="SM00198"/>
    </source>
</evidence>
<dbReference type="InterPro" id="IPR035940">
    <property type="entry name" value="CAP_sf"/>
</dbReference>
<dbReference type="Gene3D" id="3.40.33.10">
    <property type="entry name" value="CAP"/>
    <property type="match status" value="1"/>
</dbReference>
<gene>
    <name evidence="3" type="ORF">NLI96_g2350</name>
</gene>
<dbReference type="SUPFAM" id="SSF55797">
    <property type="entry name" value="PR-1-like"/>
    <property type="match status" value="1"/>
</dbReference>
<evidence type="ECO:0000256" key="1">
    <source>
        <dbReference type="SAM" id="SignalP"/>
    </source>
</evidence>
<dbReference type="InterPro" id="IPR001283">
    <property type="entry name" value="CRISP-related"/>
</dbReference>
<dbReference type="AlphaFoldDB" id="A0AAD5VE97"/>
<dbReference type="Pfam" id="PF00188">
    <property type="entry name" value="CAP"/>
    <property type="match status" value="1"/>
</dbReference>
<evidence type="ECO:0000313" key="3">
    <source>
        <dbReference type="EMBL" id="KAJ3489124.1"/>
    </source>
</evidence>
<accession>A0AAD5VE97</accession>
<dbReference type="InterPro" id="IPR002413">
    <property type="entry name" value="V5_allergen-like"/>
</dbReference>
<reference evidence="3" key="1">
    <citation type="submission" date="2022-07" db="EMBL/GenBank/DDBJ databases">
        <title>Genome Sequence of Physisporinus lineatus.</title>
        <authorList>
            <person name="Buettner E."/>
        </authorList>
    </citation>
    <scope>NUCLEOTIDE SEQUENCE</scope>
    <source>
        <strain evidence="3">VT162</strain>
    </source>
</reference>
<dbReference type="EMBL" id="JANAWD010000052">
    <property type="protein sequence ID" value="KAJ3489124.1"/>
    <property type="molecule type" value="Genomic_DNA"/>
</dbReference>
<keyword evidence="4" id="KW-1185">Reference proteome</keyword>
<feature type="signal peptide" evidence="1">
    <location>
        <begin position="1"/>
        <end position="20"/>
    </location>
</feature>
<protein>
    <recommendedName>
        <fullName evidence="2">SCP domain-containing protein</fullName>
    </recommendedName>
</protein>
<organism evidence="3 4">
    <name type="scientific">Meripilus lineatus</name>
    <dbReference type="NCBI Taxonomy" id="2056292"/>
    <lineage>
        <taxon>Eukaryota</taxon>
        <taxon>Fungi</taxon>
        <taxon>Dikarya</taxon>
        <taxon>Basidiomycota</taxon>
        <taxon>Agaricomycotina</taxon>
        <taxon>Agaricomycetes</taxon>
        <taxon>Polyporales</taxon>
        <taxon>Meripilaceae</taxon>
        <taxon>Meripilus</taxon>
    </lineage>
</organism>
<sequence length="179" mass="19822">MALRLALIFLGALPFGRVFATPALFVTRDPTNDAEQYLDTHNKFRASHGAEPLVWDDELARKAQTWANRCVFEHSHGRLGDPQTGENIAAGAGTDSNYDYNIPDCVQTWTDESVDYHPENPVASHFTQVVWKSTTQVGCASAECQGMLGGAGYGPTRYHVCEYYPPGNWKGQFPENVQP</sequence>
<dbReference type="PANTHER" id="PTHR10334">
    <property type="entry name" value="CYSTEINE-RICH SECRETORY PROTEIN-RELATED"/>
    <property type="match status" value="1"/>
</dbReference>
<name>A0AAD5VE97_9APHY</name>
<evidence type="ECO:0000313" key="4">
    <source>
        <dbReference type="Proteomes" id="UP001212997"/>
    </source>
</evidence>
<feature type="chain" id="PRO_5041906007" description="SCP domain-containing protein" evidence="1">
    <location>
        <begin position="21"/>
        <end position="179"/>
    </location>
</feature>
<proteinExistence type="predicted"/>
<dbReference type="PRINTS" id="PR00837">
    <property type="entry name" value="V5TPXLIKE"/>
</dbReference>
<dbReference type="PRINTS" id="PR00838">
    <property type="entry name" value="V5ALLERGEN"/>
</dbReference>
<dbReference type="InterPro" id="IPR014044">
    <property type="entry name" value="CAP_dom"/>
</dbReference>